<accession>A0A165F161</accession>
<dbReference type="InterPro" id="IPR050523">
    <property type="entry name" value="AKR_Detox_Biosynth"/>
</dbReference>
<dbReference type="Proteomes" id="UP000076871">
    <property type="component" value="Unassembled WGS sequence"/>
</dbReference>
<evidence type="ECO:0000313" key="4">
    <source>
        <dbReference type="EMBL" id="KZT08150.1"/>
    </source>
</evidence>
<dbReference type="SUPFAM" id="SSF51430">
    <property type="entry name" value="NAD(P)-linked oxidoreductase"/>
    <property type="match status" value="1"/>
</dbReference>
<dbReference type="PANTHER" id="PTHR43364">
    <property type="entry name" value="NADH-SPECIFIC METHYLGLYOXAL REDUCTASE-RELATED"/>
    <property type="match status" value="1"/>
</dbReference>
<dbReference type="STRING" id="1314785.A0A165F161"/>
<dbReference type="InterPro" id="IPR023210">
    <property type="entry name" value="NADP_OxRdtase_dom"/>
</dbReference>
<dbReference type="RefSeq" id="XP_040765890.1">
    <property type="nucleotide sequence ID" value="XM_040912366.1"/>
</dbReference>
<organism evidence="4 5">
    <name type="scientific">Laetiporus sulphureus 93-53</name>
    <dbReference type="NCBI Taxonomy" id="1314785"/>
    <lineage>
        <taxon>Eukaryota</taxon>
        <taxon>Fungi</taxon>
        <taxon>Dikarya</taxon>
        <taxon>Basidiomycota</taxon>
        <taxon>Agaricomycotina</taxon>
        <taxon>Agaricomycetes</taxon>
        <taxon>Polyporales</taxon>
        <taxon>Laetiporus</taxon>
    </lineage>
</organism>
<evidence type="ECO:0000256" key="1">
    <source>
        <dbReference type="ARBA" id="ARBA00022857"/>
    </source>
</evidence>
<keyword evidence="1" id="KW-0521">NADP</keyword>
<sequence>MTIAPWNVLAGGKIRSDEEEERRLRTGERGRATFTNGWMRTPEERKVCQALEKVAKEVGARNITAVAIAYVMQKTPYVFPIIGGRKIEHLMDNIQALEIALSAEQVAYLESVLPFDSGFPYDIIGNGTDYPRPYKSAGHFDRWLLPQAIYPVKQK</sequence>
<feature type="domain" description="NADP-dependent oxidoreductase" evidence="3">
    <location>
        <begin position="3"/>
        <end position="112"/>
    </location>
</feature>
<dbReference type="InterPro" id="IPR036812">
    <property type="entry name" value="NAD(P)_OxRdtase_dom_sf"/>
</dbReference>
<comment type="similarity">
    <text evidence="2">Belongs to the aldo/keto reductase family. Aldo/keto reductase 2 subfamily.</text>
</comment>
<dbReference type="OrthoDB" id="2795220at2759"/>
<evidence type="ECO:0000313" key="5">
    <source>
        <dbReference type="Proteomes" id="UP000076871"/>
    </source>
</evidence>
<dbReference type="EMBL" id="KV427616">
    <property type="protein sequence ID" value="KZT08150.1"/>
    <property type="molecule type" value="Genomic_DNA"/>
</dbReference>
<dbReference type="AlphaFoldDB" id="A0A165F161"/>
<keyword evidence="5" id="KW-1185">Reference proteome</keyword>
<dbReference type="GeneID" id="63829394"/>
<evidence type="ECO:0000256" key="2">
    <source>
        <dbReference type="ARBA" id="ARBA00038157"/>
    </source>
</evidence>
<gene>
    <name evidence="4" type="ORF">LAESUDRAFT_757838</name>
</gene>
<protein>
    <submittedName>
        <fullName evidence="4">Aldo/keto reductase</fullName>
    </submittedName>
</protein>
<dbReference type="InParanoid" id="A0A165F161"/>
<reference evidence="4 5" key="1">
    <citation type="journal article" date="2016" name="Mol. Biol. Evol.">
        <title>Comparative Genomics of Early-Diverging Mushroom-Forming Fungi Provides Insights into the Origins of Lignocellulose Decay Capabilities.</title>
        <authorList>
            <person name="Nagy L.G."/>
            <person name="Riley R."/>
            <person name="Tritt A."/>
            <person name="Adam C."/>
            <person name="Daum C."/>
            <person name="Floudas D."/>
            <person name="Sun H."/>
            <person name="Yadav J.S."/>
            <person name="Pangilinan J."/>
            <person name="Larsson K.H."/>
            <person name="Matsuura K."/>
            <person name="Barry K."/>
            <person name="Labutti K."/>
            <person name="Kuo R."/>
            <person name="Ohm R.A."/>
            <person name="Bhattacharya S.S."/>
            <person name="Shirouzu T."/>
            <person name="Yoshinaga Y."/>
            <person name="Martin F.M."/>
            <person name="Grigoriev I.V."/>
            <person name="Hibbett D.S."/>
        </authorList>
    </citation>
    <scope>NUCLEOTIDE SEQUENCE [LARGE SCALE GENOMIC DNA]</scope>
    <source>
        <strain evidence="4 5">93-53</strain>
    </source>
</reference>
<dbReference type="Pfam" id="PF00248">
    <property type="entry name" value="Aldo_ket_red"/>
    <property type="match status" value="1"/>
</dbReference>
<evidence type="ECO:0000259" key="3">
    <source>
        <dbReference type="Pfam" id="PF00248"/>
    </source>
</evidence>
<name>A0A165F161_9APHY</name>
<proteinExistence type="inferred from homology"/>
<dbReference type="Gene3D" id="3.20.20.100">
    <property type="entry name" value="NADP-dependent oxidoreductase domain"/>
    <property type="match status" value="1"/>
</dbReference>
<dbReference type="PANTHER" id="PTHR43364:SF7">
    <property type="entry name" value="NADP-DEPENDENT OXIDOREDUCTASE DOMAIN-CONTAINING PROTEIN-RELATED"/>
    <property type="match status" value="1"/>
</dbReference>